<evidence type="ECO:0000256" key="1">
    <source>
        <dbReference type="ARBA" id="ARBA00010928"/>
    </source>
</evidence>
<comment type="catalytic activity">
    <reaction evidence="5">
        <text>D-xylose + NADP(+) = D-xylono-1,5-lactone + NADPH + H(+)</text>
        <dbReference type="Rhea" id="RHEA:22000"/>
        <dbReference type="ChEBI" id="CHEBI:15378"/>
        <dbReference type="ChEBI" id="CHEBI:15867"/>
        <dbReference type="ChEBI" id="CHEBI:53455"/>
        <dbReference type="ChEBI" id="CHEBI:57783"/>
        <dbReference type="ChEBI" id="CHEBI:58349"/>
        <dbReference type="EC" id="1.1.1.179"/>
    </reaction>
</comment>
<proteinExistence type="inferred from homology"/>
<dbReference type="AlphaFoldDB" id="L8WHE0"/>
<dbReference type="SUPFAM" id="SSF51735">
    <property type="entry name" value="NAD(P)-binding Rossmann-fold domains"/>
    <property type="match status" value="1"/>
</dbReference>
<sequence length="372" mass="40732">MSKTSGIYTLRWGIVATGNMAKQFVEDLLLDPSTRGVNDIRHVVHAISSSSGVARANQFIKSVIGESSTAVAYDSVAELVNDHEVDVVYIASITSAHYTNVKTCLEAKKPVLCEVVTINAAQTAALISLSKNNTTFLAEALWTRYFPITSHIHSLLHVQHVLGKIYRVTSDLSLDFAANLPKHGIRDPLVGGGALLAIGVYPLTWVMLALYEGGKERELPEVVAQMVMQEVDEAKGVHEVADEQTNASLVFKKSRATAVISCALNMRTPPGRGVLIQGEKGQLTIPWSPHRPESYTLEIYKTKASPASTETKEFPIPGKGLFFQADAVARALREGKIEADEYRLEDSLALMQVLDEVRKQGGLKYRPELEAY</sequence>
<evidence type="ECO:0000313" key="7">
    <source>
        <dbReference type="EMBL" id="ELU36208.1"/>
    </source>
</evidence>
<dbReference type="OrthoDB" id="2129491at2759"/>
<reference evidence="7 8" key="1">
    <citation type="journal article" date="2013" name="Nat. Commun.">
        <title>The evolution and pathogenic mechanisms of the rice sheath blight pathogen.</title>
        <authorList>
            <person name="Zheng A."/>
            <person name="Lin R."/>
            <person name="Xu L."/>
            <person name="Qin P."/>
            <person name="Tang C."/>
            <person name="Ai P."/>
            <person name="Zhang D."/>
            <person name="Liu Y."/>
            <person name="Sun Z."/>
            <person name="Feng H."/>
            <person name="Wang Y."/>
            <person name="Chen Y."/>
            <person name="Liang X."/>
            <person name="Fu R."/>
            <person name="Li Q."/>
            <person name="Zhang J."/>
            <person name="Yu X."/>
            <person name="Xie Z."/>
            <person name="Ding L."/>
            <person name="Guan P."/>
            <person name="Tang J."/>
            <person name="Liang Y."/>
            <person name="Wang S."/>
            <person name="Deng Q."/>
            <person name="Li S."/>
            <person name="Zhu J."/>
            <person name="Wang L."/>
            <person name="Liu H."/>
            <person name="Li P."/>
        </authorList>
    </citation>
    <scope>NUCLEOTIDE SEQUENCE [LARGE SCALE GENOMIC DNA]</scope>
    <source>
        <strain evidence="8">AG-1 IA</strain>
    </source>
</reference>
<dbReference type="EMBL" id="AFRT01003992">
    <property type="protein sequence ID" value="ELU36208.1"/>
    <property type="molecule type" value="Genomic_DNA"/>
</dbReference>
<evidence type="ECO:0000256" key="3">
    <source>
        <dbReference type="ARBA" id="ARBA00038984"/>
    </source>
</evidence>
<dbReference type="InterPro" id="IPR036291">
    <property type="entry name" value="NAD(P)-bd_dom_sf"/>
</dbReference>
<dbReference type="InterPro" id="IPR050984">
    <property type="entry name" value="Gfo/Idh/MocA_domain"/>
</dbReference>
<dbReference type="InterPro" id="IPR000683">
    <property type="entry name" value="Gfo/Idh/MocA-like_OxRdtase_N"/>
</dbReference>
<evidence type="ECO:0000259" key="6">
    <source>
        <dbReference type="Pfam" id="PF01408"/>
    </source>
</evidence>
<evidence type="ECO:0000313" key="8">
    <source>
        <dbReference type="Proteomes" id="UP000011668"/>
    </source>
</evidence>
<dbReference type="EC" id="1.1.1.179" evidence="3"/>
<evidence type="ECO:0000256" key="2">
    <source>
        <dbReference type="ARBA" id="ARBA00023002"/>
    </source>
</evidence>
<evidence type="ECO:0000256" key="5">
    <source>
        <dbReference type="ARBA" id="ARBA00049233"/>
    </source>
</evidence>
<keyword evidence="2" id="KW-0560">Oxidoreductase</keyword>
<dbReference type="Proteomes" id="UP000011668">
    <property type="component" value="Unassembled WGS sequence"/>
</dbReference>
<dbReference type="Gene3D" id="3.40.50.720">
    <property type="entry name" value="NAD(P)-binding Rossmann-like Domain"/>
    <property type="match status" value="1"/>
</dbReference>
<dbReference type="PANTHER" id="PTHR22604">
    <property type="entry name" value="OXIDOREDUCTASES"/>
    <property type="match status" value="1"/>
</dbReference>
<dbReference type="STRING" id="983506.L8WHE0"/>
<protein>
    <recommendedName>
        <fullName evidence="3">D-xylose 1-dehydrogenase (NADP(+), D-xylono-1,5-lactone-forming)</fullName>
        <ecNumber evidence="3">1.1.1.179</ecNumber>
    </recommendedName>
    <alternativeName>
        <fullName evidence="4">D-xylose-NADP dehydrogenase</fullName>
    </alternativeName>
</protein>
<organism evidence="7 8">
    <name type="scientific">Thanatephorus cucumeris (strain AG1-IA)</name>
    <name type="common">Rice sheath blight fungus</name>
    <name type="synonym">Rhizoctonia solani</name>
    <dbReference type="NCBI Taxonomy" id="983506"/>
    <lineage>
        <taxon>Eukaryota</taxon>
        <taxon>Fungi</taxon>
        <taxon>Dikarya</taxon>
        <taxon>Basidiomycota</taxon>
        <taxon>Agaricomycotina</taxon>
        <taxon>Agaricomycetes</taxon>
        <taxon>Cantharellales</taxon>
        <taxon>Ceratobasidiaceae</taxon>
        <taxon>Rhizoctonia</taxon>
        <taxon>Rhizoctonia solani AG-1</taxon>
    </lineage>
</organism>
<accession>L8WHE0</accession>
<dbReference type="Gene3D" id="3.30.360.10">
    <property type="entry name" value="Dihydrodipicolinate Reductase, domain 2"/>
    <property type="match status" value="1"/>
</dbReference>
<feature type="domain" description="Gfo/Idh/MocA-like oxidoreductase N-terminal" evidence="6">
    <location>
        <begin position="10"/>
        <end position="115"/>
    </location>
</feature>
<name>L8WHE0_THACA</name>
<gene>
    <name evidence="7" type="ORF">AG1IA_09763</name>
</gene>
<dbReference type="Pfam" id="PF01408">
    <property type="entry name" value="GFO_IDH_MocA"/>
    <property type="match status" value="1"/>
</dbReference>
<comment type="caution">
    <text evidence="7">The sequence shown here is derived from an EMBL/GenBank/DDBJ whole genome shotgun (WGS) entry which is preliminary data.</text>
</comment>
<dbReference type="HOGENOM" id="CLU_023194_7_2_1"/>
<dbReference type="SUPFAM" id="SSF55347">
    <property type="entry name" value="Glyceraldehyde-3-phosphate dehydrogenase-like, C-terminal domain"/>
    <property type="match status" value="1"/>
</dbReference>
<dbReference type="GO" id="GO:0047837">
    <property type="term" value="F:D-xylose 1-dehydrogenase (NADP+) activity"/>
    <property type="evidence" value="ECO:0007669"/>
    <property type="project" value="UniProtKB-EC"/>
</dbReference>
<keyword evidence="8" id="KW-1185">Reference proteome</keyword>
<dbReference type="PANTHER" id="PTHR22604:SF105">
    <property type="entry name" value="TRANS-1,2-DIHYDROBENZENE-1,2-DIOL DEHYDROGENASE"/>
    <property type="match status" value="1"/>
</dbReference>
<comment type="similarity">
    <text evidence="1">Belongs to the Gfo/Idh/MocA family.</text>
</comment>
<evidence type="ECO:0000256" key="4">
    <source>
        <dbReference type="ARBA" id="ARBA00042988"/>
    </source>
</evidence>
<dbReference type="GO" id="GO:0000166">
    <property type="term" value="F:nucleotide binding"/>
    <property type="evidence" value="ECO:0007669"/>
    <property type="project" value="InterPro"/>
</dbReference>